<dbReference type="PRINTS" id="PR00409">
    <property type="entry name" value="PHDIOXRDTASE"/>
</dbReference>
<keyword evidence="6" id="KW-0408">Iron</keyword>
<proteinExistence type="predicted"/>
<dbReference type="InterPro" id="IPR017927">
    <property type="entry name" value="FAD-bd_FR_type"/>
</dbReference>
<dbReference type="SUPFAM" id="SSF63380">
    <property type="entry name" value="Riboflavin synthase domain-like"/>
    <property type="match status" value="1"/>
</dbReference>
<keyword evidence="3" id="KW-0001">2Fe-2S</keyword>
<evidence type="ECO:0000259" key="9">
    <source>
        <dbReference type="PROSITE" id="PS51085"/>
    </source>
</evidence>
<dbReference type="PROSITE" id="PS00197">
    <property type="entry name" value="2FE2S_FER_1"/>
    <property type="match status" value="1"/>
</dbReference>
<gene>
    <name evidence="11" type="ORF">GCM10022232_92400</name>
</gene>
<dbReference type="InterPro" id="IPR006058">
    <property type="entry name" value="2Fe2S_fd_BS"/>
</dbReference>
<evidence type="ECO:0000256" key="8">
    <source>
        <dbReference type="SAM" id="MobiDB-lite"/>
    </source>
</evidence>
<evidence type="ECO:0000256" key="4">
    <source>
        <dbReference type="ARBA" id="ARBA00022723"/>
    </source>
</evidence>
<dbReference type="Gene3D" id="3.10.20.30">
    <property type="match status" value="1"/>
</dbReference>
<name>A0ABP7TVN5_9ACTN</name>
<evidence type="ECO:0000256" key="3">
    <source>
        <dbReference type="ARBA" id="ARBA00022714"/>
    </source>
</evidence>
<sequence length="372" mass="39945">MDISTPVTRTPVTRPPDLYGRPRSDSFMQKLTAFSDKAVTGLARRSTPPRRPPATEMPLIRELVVATKRQEAEDVVSLQLAAPDGGVLPPWQPGAHIELHLPSGRKRQYSLCGDPTDRYRYRIAVRRIADGGGGSAEVHDALGEGMRVAITGRPRNAFPFAAEASILLIAGGIGITPILPMAREAARRGLDWRLVHTGRSRGSMPFAAELAELAGAAPGRVSIRPDDESGVPEAADLLSLSPAAGAVYCCGPAPMIDGVRRAFGGSRASALHFERFAPAPITDGRPFELQLGDTGQVLPVPYDRSALDVLHEALPDLPFSCRQGFCGTCRVRVAHGRVDHRDRRLTATERAAGAMLPCVSRAPEGERLVLEV</sequence>
<comment type="cofactor">
    <cofactor evidence="1">
        <name>FAD</name>
        <dbReference type="ChEBI" id="CHEBI:57692"/>
    </cofactor>
</comment>
<dbReference type="InterPro" id="IPR039261">
    <property type="entry name" value="FNR_nucleotide-bd"/>
</dbReference>
<dbReference type="PROSITE" id="PS51085">
    <property type="entry name" value="2FE2S_FER_2"/>
    <property type="match status" value="1"/>
</dbReference>
<feature type="compositionally biased region" description="Low complexity" evidence="8">
    <location>
        <begin position="1"/>
        <end position="16"/>
    </location>
</feature>
<comment type="caution">
    <text evidence="11">The sequence shown here is derived from an EMBL/GenBank/DDBJ whole genome shotgun (WGS) entry which is preliminary data.</text>
</comment>
<dbReference type="SUPFAM" id="SSF54292">
    <property type="entry name" value="2Fe-2S ferredoxin-like"/>
    <property type="match status" value="1"/>
</dbReference>
<evidence type="ECO:0000256" key="6">
    <source>
        <dbReference type="ARBA" id="ARBA00023004"/>
    </source>
</evidence>
<keyword evidence="4" id="KW-0479">Metal-binding</keyword>
<dbReference type="InterPro" id="IPR012675">
    <property type="entry name" value="Beta-grasp_dom_sf"/>
</dbReference>
<accession>A0ABP7TVN5</accession>
<dbReference type="PANTHER" id="PTHR47354:SF1">
    <property type="entry name" value="CARNITINE MONOOXYGENASE REDUCTASE SUBUNIT"/>
    <property type="match status" value="1"/>
</dbReference>
<keyword evidence="5" id="KW-0560">Oxidoreductase</keyword>
<keyword evidence="7" id="KW-0411">Iron-sulfur</keyword>
<evidence type="ECO:0000259" key="10">
    <source>
        <dbReference type="PROSITE" id="PS51384"/>
    </source>
</evidence>
<feature type="domain" description="2Fe-2S ferredoxin-type" evidence="9">
    <location>
        <begin position="285"/>
        <end position="372"/>
    </location>
</feature>
<organism evidence="11 12">
    <name type="scientific">Streptomyces plumbiresistens</name>
    <dbReference type="NCBI Taxonomy" id="511811"/>
    <lineage>
        <taxon>Bacteria</taxon>
        <taxon>Bacillati</taxon>
        <taxon>Actinomycetota</taxon>
        <taxon>Actinomycetes</taxon>
        <taxon>Kitasatosporales</taxon>
        <taxon>Streptomycetaceae</taxon>
        <taxon>Streptomyces</taxon>
    </lineage>
</organism>
<dbReference type="Pfam" id="PF00111">
    <property type="entry name" value="Fer2"/>
    <property type="match status" value="1"/>
</dbReference>
<dbReference type="Gene3D" id="2.40.30.10">
    <property type="entry name" value="Translation factors"/>
    <property type="match status" value="1"/>
</dbReference>
<dbReference type="EMBL" id="BAAAZX010000057">
    <property type="protein sequence ID" value="GAA4031991.1"/>
    <property type="molecule type" value="Genomic_DNA"/>
</dbReference>
<evidence type="ECO:0000256" key="2">
    <source>
        <dbReference type="ARBA" id="ARBA00022630"/>
    </source>
</evidence>
<reference evidence="12" key="1">
    <citation type="journal article" date="2019" name="Int. J. Syst. Evol. Microbiol.">
        <title>The Global Catalogue of Microorganisms (GCM) 10K type strain sequencing project: providing services to taxonomists for standard genome sequencing and annotation.</title>
        <authorList>
            <consortium name="The Broad Institute Genomics Platform"/>
            <consortium name="The Broad Institute Genome Sequencing Center for Infectious Disease"/>
            <person name="Wu L."/>
            <person name="Ma J."/>
        </authorList>
    </citation>
    <scope>NUCLEOTIDE SEQUENCE [LARGE SCALE GENOMIC DNA]</scope>
    <source>
        <strain evidence="12">JCM 16924</strain>
    </source>
</reference>
<dbReference type="CDD" id="cd00207">
    <property type="entry name" value="fer2"/>
    <property type="match status" value="1"/>
</dbReference>
<dbReference type="PANTHER" id="PTHR47354">
    <property type="entry name" value="NADH OXIDOREDUCTASE HCR"/>
    <property type="match status" value="1"/>
</dbReference>
<evidence type="ECO:0000256" key="1">
    <source>
        <dbReference type="ARBA" id="ARBA00001974"/>
    </source>
</evidence>
<evidence type="ECO:0000313" key="11">
    <source>
        <dbReference type="EMBL" id="GAA4031991.1"/>
    </source>
</evidence>
<keyword evidence="12" id="KW-1185">Reference proteome</keyword>
<dbReference type="Proteomes" id="UP001500456">
    <property type="component" value="Unassembled WGS sequence"/>
</dbReference>
<dbReference type="InterPro" id="IPR017938">
    <property type="entry name" value="Riboflavin_synthase-like_b-brl"/>
</dbReference>
<dbReference type="InterPro" id="IPR036010">
    <property type="entry name" value="2Fe-2S_ferredoxin-like_sf"/>
</dbReference>
<feature type="region of interest" description="Disordered" evidence="8">
    <location>
        <begin position="1"/>
        <end position="23"/>
    </location>
</feature>
<dbReference type="Gene3D" id="3.40.50.80">
    <property type="entry name" value="Nucleotide-binding domain of ferredoxin-NADP reductase (FNR) module"/>
    <property type="match status" value="1"/>
</dbReference>
<evidence type="ECO:0000256" key="7">
    <source>
        <dbReference type="ARBA" id="ARBA00023014"/>
    </source>
</evidence>
<dbReference type="PROSITE" id="PS51384">
    <property type="entry name" value="FAD_FR"/>
    <property type="match status" value="1"/>
</dbReference>
<evidence type="ECO:0000313" key="12">
    <source>
        <dbReference type="Proteomes" id="UP001500456"/>
    </source>
</evidence>
<keyword evidence="2" id="KW-0285">Flavoprotein</keyword>
<dbReference type="RefSeq" id="WP_345571834.1">
    <property type="nucleotide sequence ID" value="NZ_BAAAZX010000057.1"/>
</dbReference>
<dbReference type="InterPro" id="IPR001433">
    <property type="entry name" value="OxRdtase_FAD/NAD-bd"/>
</dbReference>
<dbReference type="InterPro" id="IPR050415">
    <property type="entry name" value="MRET"/>
</dbReference>
<dbReference type="Pfam" id="PF00175">
    <property type="entry name" value="NAD_binding_1"/>
    <property type="match status" value="1"/>
</dbReference>
<dbReference type="CDD" id="cd06185">
    <property type="entry name" value="PDR_like"/>
    <property type="match status" value="1"/>
</dbReference>
<evidence type="ECO:0000256" key="5">
    <source>
        <dbReference type="ARBA" id="ARBA00023002"/>
    </source>
</evidence>
<dbReference type="SUPFAM" id="SSF52343">
    <property type="entry name" value="Ferredoxin reductase-like, C-terminal NADP-linked domain"/>
    <property type="match status" value="1"/>
</dbReference>
<feature type="domain" description="FAD-binding FR-type" evidence="10">
    <location>
        <begin position="58"/>
        <end position="161"/>
    </location>
</feature>
<dbReference type="InterPro" id="IPR001041">
    <property type="entry name" value="2Fe-2S_ferredoxin-type"/>
</dbReference>
<protein>
    <submittedName>
        <fullName evidence="11">PDR/VanB family oxidoreductase</fullName>
    </submittedName>
</protein>